<name>A0A9C6XU41_FRAOC</name>
<protein>
    <submittedName>
        <fullName evidence="2">Uncharacterized protein LOC127751472</fullName>
    </submittedName>
    <submittedName>
        <fullName evidence="3">Uncharacterized protein LOC127751473</fullName>
    </submittedName>
</protein>
<keyword evidence="1" id="KW-1185">Reference proteome</keyword>
<dbReference type="OrthoDB" id="6819336at2759"/>
<accession>A0A9C6XU41</accession>
<dbReference type="GeneID" id="127751473"/>
<dbReference type="Proteomes" id="UP000504606">
    <property type="component" value="Unplaced"/>
</dbReference>
<reference evidence="2 3" key="1">
    <citation type="submission" date="2025-04" db="UniProtKB">
        <authorList>
            <consortium name="RefSeq"/>
        </authorList>
    </citation>
    <scope>IDENTIFICATION</scope>
    <source>
        <tissue evidence="2 3">Whole organism</tissue>
    </source>
</reference>
<sequence>MATVILRDTSPGHSSEVEVMRSVLRKSGTGRYLLALSKCPSPLSDSDQNKLAQLIIDNETVQNDKHKITATDFEEIVKIILNIFPKESAVSLSLSFNGMDINSSTFG</sequence>
<dbReference type="KEGG" id="foc:127751472"/>
<dbReference type="AlphaFoldDB" id="A0A9C6XU41"/>
<gene>
    <name evidence="3" type="primary">LOC127751473</name>
    <name evidence="2" type="synonym">LOC127751472</name>
</gene>
<proteinExistence type="predicted"/>
<evidence type="ECO:0000313" key="2">
    <source>
        <dbReference type="RefSeq" id="XP_052131069.1"/>
    </source>
</evidence>
<organism evidence="1 3">
    <name type="scientific">Frankliniella occidentalis</name>
    <name type="common">Western flower thrips</name>
    <name type="synonym">Euthrips occidentalis</name>
    <dbReference type="NCBI Taxonomy" id="133901"/>
    <lineage>
        <taxon>Eukaryota</taxon>
        <taxon>Metazoa</taxon>
        <taxon>Ecdysozoa</taxon>
        <taxon>Arthropoda</taxon>
        <taxon>Hexapoda</taxon>
        <taxon>Insecta</taxon>
        <taxon>Pterygota</taxon>
        <taxon>Neoptera</taxon>
        <taxon>Paraneoptera</taxon>
        <taxon>Thysanoptera</taxon>
        <taxon>Terebrantia</taxon>
        <taxon>Thripoidea</taxon>
        <taxon>Thripidae</taxon>
        <taxon>Frankliniella</taxon>
    </lineage>
</organism>
<dbReference type="KEGG" id="foc:127751473"/>
<evidence type="ECO:0000313" key="3">
    <source>
        <dbReference type="RefSeq" id="XP_052131070.1"/>
    </source>
</evidence>
<dbReference type="RefSeq" id="XP_052131069.1">
    <property type="nucleotide sequence ID" value="XM_052275109.1"/>
</dbReference>
<dbReference type="RefSeq" id="XP_052131070.1">
    <property type="nucleotide sequence ID" value="XM_052275110.1"/>
</dbReference>
<evidence type="ECO:0000313" key="1">
    <source>
        <dbReference type="Proteomes" id="UP000504606"/>
    </source>
</evidence>